<feature type="coiled-coil region" evidence="3">
    <location>
        <begin position="74"/>
        <end position="140"/>
    </location>
</feature>
<dbReference type="PANTHER" id="PTHR32054:SF70">
    <property type="entry name" value="OS07G0620100 PROTEIN"/>
    <property type="match status" value="1"/>
</dbReference>
<evidence type="ECO:0000256" key="3">
    <source>
        <dbReference type="SAM" id="Coils"/>
    </source>
</evidence>
<feature type="compositionally biased region" description="Basic residues" evidence="4">
    <location>
        <begin position="268"/>
        <end position="282"/>
    </location>
</feature>
<protein>
    <submittedName>
        <fullName evidence="5">Uncharacterized protein</fullName>
    </submittedName>
</protein>
<feature type="region of interest" description="Disordered" evidence="4">
    <location>
        <begin position="217"/>
        <end position="282"/>
    </location>
</feature>
<dbReference type="GO" id="GO:0009904">
    <property type="term" value="P:chloroplast accumulation movement"/>
    <property type="evidence" value="ECO:0000318"/>
    <property type="project" value="GO_Central"/>
</dbReference>
<feature type="compositionally biased region" description="Basic and acidic residues" evidence="4">
    <location>
        <begin position="221"/>
        <end position="255"/>
    </location>
</feature>
<dbReference type="EMBL" id="CM004399">
    <property type="protein sequence ID" value="OAY33794.1"/>
    <property type="molecule type" value="Genomic_DNA"/>
</dbReference>
<evidence type="ECO:0000256" key="1">
    <source>
        <dbReference type="ARBA" id="ARBA00005485"/>
    </source>
</evidence>
<keyword evidence="2 3" id="KW-0175">Coiled coil</keyword>
<gene>
    <name evidence="5" type="ORF">MANES_13G125400</name>
</gene>
<dbReference type="GO" id="GO:0005829">
    <property type="term" value="C:cytosol"/>
    <property type="evidence" value="ECO:0000318"/>
    <property type="project" value="GO_Central"/>
</dbReference>
<evidence type="ECO:0000313" key="5">
    <source>
        <dbReference type="EMBL" id="OAY33794.1"/>
    </source>
</evidence>
<evidence type="ECO:0000256" key="2">
    <source>
        <dbReference type="ARBA" id="ARBA00023054"/>
    </source>
</evidence>
<evidence type="ECO:0000256" key="4">
    <source>
        <dbReference type="SAM" id="MobiDB-lite"/>
    </source>
</evidence>
<reference evidence="5" key="1">
    <citation type="submission" date="2016-02" db="EMBL/GenBank/DDBJ databases">
        <title>WGS assembly of Manihot esculenta.</title>
        <authorList>
            <person name="Bredeson J.V."/>
            <person name="Prochnik S.E."/>
            <person name="Lyons J.B."/>
            <person name="Schmutz J."/>
            <person name="Grimwood J."/>
            <person name="Vrebalov J."/>
            <person name="Bart R.S."/>
            <person name="Amuge T."/>
            <person name="Ferguson M.E."/>
            <person name="Green R."/>
            <person name="Putnam N."/>
            <person name="Stites J."/>
            <person name="Rounsley S."/>
            <person name="Rokhsar D.S."/>
        </authorList>
    </citation>
    <scope>NUCLEOTIDE SEQUENCE [LARGE SCALE GENOMIC DNA]</scope>
    <source>
        <tissue evidence="5">Leaf</tissue>
    </source>
</reference>
<accession>A0A2C9UR95</accession>
<dbReference type="GO" id="GO:0009903">
    <property type="term" value="P:chloroplast avoidance movement"/>
    <property type="evidence" value="ECO:0000318"/>
    <property type="project" value="GO_Central"/>
</dbReference>
<dbReference type="PANTHER" id="PTHR32054">
    <property type="entry name" value="HEAVY CHAIN, PUTATIVE, EXPRESSED-RELATED-RELATED"/>
    <property type="match status" value="1"/>
</dbReference>
<name>A0A2C9UR95_MANES</name>
<proteinExistence type="inferred from homology"/>
<comment type="similarity">
    <text evidence="1">Belongs to the WEB family.</text>
</comment>
<dbReference type="AlphaFoldDB" id="A0A2C9UR95"/>
<sequence>MAELSLIKEDLQKEKGSTTQSYFAYRTLTDELGKLQSTLAVVKNRTSMSTSMSNAMILELVSKLEAINMSIRSKMEEEVEMKQTINEINEAMDEARKEKETNKRDMEEERRVRSELKQVLRMRRQKLRTLQLQIQAVERESEAFLASAAEALELLNNSRTDNNCTIQLTMEEYKDMKERAKEETTLAEWRVSLFMKQQLAAEVNRNMALSRLKELRRRKSKEKEKNEDAQITREIEEHQPSPAREEGQVKKREALSKPPGKAAGKLSKNSRKNKRRGKKKKQSILFQIRRFFVRNISRFFR</sequence>
<organism evidence="5">
    <name type="scientific">Manihot esculenta</name>
    <name type="common">Cassava</name>
    <name type="synonym">Jatropha manihot</name>
    <dbReference type="NCBI Taxonomy" id="3983"/>
    <lineage>
        <taxon>Eukaryota</taxon>
        <taxon>Viridiplantae</taxon>
        <taxon>Streptophyta</taxon>
        <taxon>Embryophyta</taxon>
        <taxon>Tracheophyta</taxon>
        <taxon>Spermatophyta</taxon>
        <taxon>Magnoliopsida</taxon>
        <taxon>eudicotyledons</taxon>
        <taxon>Gunneridae</taxon>
        <taxon>Pentapetalae</taxon>
        <taxon>rosids</taxon>
        <taxon>fabids</taxon>
        <taxon>Malpighiales</taxon>
        <taxon>Euphorbiaceae</taxon>
        <taxon>Crotonoideae</taxon>
        <taxon>Manihoteae</taxon>
        <taxon>Manihot</taxon>
    </lineage>
</organism>